<sequence>MQVQIVPGVTLDFIASKQFKTSRINLTFATAAVSKKTVALRTLIANMLEVSSQKYPNQKAISDQLAFLYGATFGTSVNRRGNLHLVNFEMRVVNDHYLKEKQQLLTEAINFLQELIFNPLVTNQAFDQTMFTLQQKNLIAYLESIKDDKQAYALQKLQQAYFEDPVHQVPPYGDKENLAALTAAECYAYYQEMLAHDEVIITLSGDFASDEVLAAIAQLKFTPRTVGKYQLTYKQTARNKLVAYEEQQDLNQSKLDLAYHFPVEYRGKYHYAALVFNALFGGSALSKLFTNVREKASLAYYANSSFDSLRQVLFVQTGIQADKKQQVLDLIEQQLAVLVAGDVEAQLLANIKQELITDYEIRQDSQATALIQATMDQLSQSKVTASEWKAAIMAVSVADVQAVAALAKLEVSYFLKGQIN</sequence>
<dbReference type="Gene3D" id="3.30.830.10">
    <property type="entry name" value="Metalloenzyme, LuxS/M16 peptidase-like"/>
    <property type="match status" value="2"/>
</dbReference>
<comment type="caution">
    <text evidence="2">The sequence shown here is derived from an EMBL/GenBank/DDBJ whole genome shotgun (WGS) entry which is preliminary data.</text>
</comment>
<dbReference type="Pfam" id="PF05193">
    <property type="entry name" value="Peptidase_M16_C"/>
    <property type="match status" value="1"/>
</dbReference>
<gene>
    <name evidence="2" type="ORF">FC14_GL000326</name>
</gene>
<organism evidence="2 3">
    <name type="scientific">Ligilactobacillus agilis DSM 20509</name>
    <dbReference type="NCBI Taxonomy" id="1423718"/>
    <lineage>
        <taxon>Bacteria</taxon>
        <taxon>Bacillati</taxon>
        <taxon>Bacillota</taxon>
        <taxon>Bacilli</taxon>
        <taxon>Lactobacillales</taxon>
        <taxon>Lactobacillaceae</taxon>
        <taxon>Ligilactobacillus</taxon>
    </lineage>
</organism>
<dbReference type="SUPFAM" id="SSF63411">
    <property type="entry name" value="LuxS/MPP-like metallohydrolase"/>
    <property type="match status" value="2"/>
</dbReference>
<dbReference type="InterPro" id="IPR011249">
    <property type="entry name" value="Metalloenz_LuxS/M16"/>
</dbReference>
<dbReference type="Proteomes" id="UP000051008">
    <property type="component" value="Unassembled WGS sequence"/>
</dbReference>
<proteinExistence type="predicted"/>
<dbReference type="InterPro" id="IPR050361">
    <property type="entry name" value="MPP/UQCRC_Complex"/>
</dbReference>
<accession>A0A0R2AA20</accession>
<feature type="domain" description="Peptidase M16 C-terminal" evidence="1">
    <location>
        <begin position="181"/>
        <end position="355"/>
    </location>
</feature>
<dbReference type="NCBIfam" id="NF047422">
    <property type="entry name" value="YfmF_fam"/>
    <property type="match status" value="1"/>
</dbReference>
<reference evidence="2 3" key="1">
    <citation type="journal article" date="2015" name="Genome Announc.">
        <title>Expanding the biotechnology potential of lactobacilli through comparative genomics of 213 strains and associated genera.</title>
        <authorList>
            <person name="Sun Z."/>
            <person name="Harris H.M."/>
            <person name="McCann A."/>
            <person name="Guo C."/>
            <person name="Argimon S."/>
            <person name="Zhang W."/>
            <person name="Yang X."/>
            <person name="Jeffery I.B."/>
            <person name="Cooney J.C."/>
            <person name="Kagawa T.F."/>
            <person name="Liu W."/>
            <person name="Song Y."/>
            <person name="Salvetti E."/>
            <person name="Wrobel A."/>
            <person name="Rasinkangas P."/>
            <person name="Parkhill J."/>
            <person name="Rea M.C."/>
            <person name="O'Sullivan O."/>
            <person name="Ritari J."/>
            <person name="Douillard F.P."/>
            <person name="Paul Ross R."/>
            <person name="Yang R."/>
            <person name="Briner A.E."/>
            <person name="Felis G.E."/>
            <person name="de Vos W.M."/>
            <person name="Barrangou R."/>
            <person name="Klaenhammer T.R."/>
            <person name="Caufield P.W."/>
            <person name="Cui Y."/>
            <person name="Zhang H."/>
            <person name="O'Toole P.W."/>
        </authorList>
    </citation>
    <scope>NUCLEOTIDE SEQUENCE [LARGE SCALE GENOMIC DNA]</scope>
    <source>
        <strain evidence="2 3">DSM 20509</strain>
    </source>
</reference>
<name>A0A0R2AA20_9LACO</name>
<dbReference type="EMBL" id="AYYP01000060">
    <property type="protein sequence ID" value="KRM63546.1"/>
    <property type="molecule type" value="Genomic_DNA"/>
</dbReference>
<evidence type="ECO:0000259" key="1">
    <source>
        <dbReference type="Pfam" id="PF05193"/>
    </source>
</evidence>
<protein>
    <submittedName>
        <fullName evidence="2">M16 family peptidase</fullName>
    </submittedName>
</protein>
<evidence type="ECO:0000313" key="2">
    <source>
        <dbReference type="EMBL" id="KRM63546.1"/>
    </source>
</evidence>
<keyword evidence="3" id="KW-1185">Reference proteome</keyword>
<dbReference type="PANTHER" id="PTHR11851">
    <property type="entry name" value="METALLOPROTEASE"/>
    <property type="match status" value="1"/>
</dbReference>
<dbReference type="GO" id="GO:0046872">
    <property type="term" value="F:metal ion binding"/>
    <property type="evidence" value="ECO:0007669"/>
    <property type="project" value="InterPro"/>
</dbReference>
<dbReference type="PATRIC" id="fig|1423718.3.peg.343"/>
<dbReference type="AlphaFoldDB" id="A0A0R2AA20"/>
<dbReference type="OrthoDB" id="9762085at2"/>
<dbReference type="InterPro" id="IPR007863">
    <property type="entry name" value="Peptidase_M16_C"/>
</dbReference>
<dbReference type="RefSeq" id="WP_056976992.1">
    <property type="nucleotide sequence ID" value="NZ_AYYP01000060.1"/>
</dbReference>
<dbReference type="PANTHER" id="PTHR11851:SF186">
    <property type="entry name" value="INACTIVE METALLOPROTEASE YMFF-RELATED"/>
    <property type="match status" value="1"/>
</dbReference>
<evidence type="ECO:0000313" key="3">
    <source>
        <dbReference type="Proteomes" id="UP000051008"/>
    </source>
</evidence>